<dbReference type="AlphaFoldDB" id="A0A3P7K8A7"/>
<feature type="domain" description="Immunoglobulin I-set" evidence="2">
    <location>
        <begin position="36"/>
        <end position="122"/>
    </location>
</feature>
<dbReference type="InterPro" id="IPR036179">
    <property type="entry name" value="Ig-like_dom_sf"/>
</dbReference>
<dbReference type="SUPFAM" id="SSF48726">
    <property type="entry name" value="Immunoglobulin"/>
    <property type="match status" value="1"/>
</dbReference>
<organism evidence="3 4">
    <name type="scientific">Strongylus vulgaris</name>
    <name type="common">Blood worm</name>
    <dbReference type="NCBI Taxonomy" id="40348"/>
    <lineage>
        <taxon>Eukaryota</taxon>
        <taxon>Metazoa</taxon>
        <taxon>Ecdysozoa</taxon>
        <taxon>Nematoda</taxon>
        <taxon>Chromadorea</taxon>
        <taxon>Rhabditida</taxon>
        <taxon>Rhabditina</taxon>
        <taxon>Rhabditomorpha</taxon>
        <taxon>Strongyloidea</taxon>
        <taxon>Strongylidae</taxon>
        <taxon>Strongylus</taxon>
    </lineage>
</organism>
<dbReference type="SUPFAM" id="SSF49265">
    <property type="entry name" value="Fibronectin type III"/>
    <property type="match status" value="1"/>
</dbReference>
<dbReference type="Proteomes" id="UP000270094">
    <property type="component" value="Unassembled WGS sequence"/>
</dbReference>
<dbReference type="PANTHER" id="PTHR14340">
    <property type="entry name" value="MICROFIBRIL-ASSOCIATED GLYCOPROTEIN 3"/>
    <property type="match status" value="1"/>
</dbReference>
<proteinExistence type="predicted"/>
<dbReference type="InterPro" id="IPR013098">
    <property type="entry name" value="Ig_I-set"/>
</dbReference>
<dbReference type="InterPro" id="IPR036116">
    <property type="entry name" value="FN3_sf"/>
</dbReference>
<protein>
    <recommendedName>
        <fullName evidence="2">Immunoglobulin I-set domain-containing protein</fullName>
    </recommendedName>
</protein>
<reference evidence="3 4" key="1">
    <citation type="submission" date="2018-11" db="EMBL/GenBank/DDBJ databases">
        <authorList>
            <consortium name="Pathogen Informatics"/>
        </authorList>
    </citation>
    <scope>NUCLEOTIDE SEQUENCE [LARGE SCALE GENOMIC DNA]</scope>
</reference>
<evidence type="ECO:0000256" key="1">
    <source>
        <dbReference type="ARBA" id="ARBA00023319"/>
    </source>
</evidence>
<evidence type="ECO:0000313" key="3">
    <source>
        <dbReference type="EMBL" id="VDM65298.1"/>
    </source>
</evidence>
<dbReference type="PANTHER" id="PTHR14340:SF15">
    <property type="entry name" value="IG-LIKE DOMAIN-CONTAINING PROTEIN"/>
    <property type="match status" value="1"/>
</dbReference>
<sequence length="164" mass="17854">MWHALVDELVPVLPPFSLLTGQRPQSEVLLVLDKRPQFLSPLTDITVCEGEDVVLRTKVSSASPFTVTWRGPAVHPERAVVETDDGYTLLRIPKIVPLECGPYSVVAENEHGSSSSLAFVKVIARPEAPSAVVCERVGRNALLLSWSPASKSGSLFCVEYRSEG</sequence>
<dbReference type="InterPro" id="IPR013783">
    <property type="entry name" value="Ig-like_fold"/>
</dbReference>
<dbReference type="OrthoDB" id="2570713at2759"/>
<dbReference type="Pfam" id="PF07679">
    <property type="entry name" value="I-set"/>
    <property type="match status" value="1"/>
</dbReference>
<evidence type="ECO:0000313" key="4">
    <source>
        <dbReference type="Proteomes" id="UP000270094"/>
    </source>
</evidence>
<dbReference type="EMBL" id="UYYB01000462">
    <property type="protein sequence ID" value="VDM65298.1"/>
    <property type="molecule type" value="Genomic_DNA"/>
</dbReference>
<name>A0A3P7K8A7_STRVU</name>
<keyword evidence="1" id="KW-0393">Immunoglobulin domain</keyword>
<evidence type="ECO:0000259" key="2">
    <source>
        <dbReference type="Pfam" id="PF07679"/>
    </source>
</evidence>
<gene>
    <name evidence="3" type="ORF">SVUK_LOCUS296</name>
</gene>
<accession>A0A3P7K8A7</accession>
<keyword evidence="4" id="KW-1185">Reference proteome</keyword>
<dbReference type="Gene3D" id="2.60.40.10">
    <property type="entry name" value="Immunoglobulins"/>
    <property type="match status" value="1"/>
</dbReference>